<accession>A0A7C2PBU4</accession>
<feature type="transmembrane region" description="Helical" evidence="13">
    <location>
        <begin position="97"/>
        <end position="118"/>
    </location>
</feature>
<feature type="transmembrane region" description="Helical" evidence="13">
    <location>
        <begin position="318"/>
        <end position="341"/>
    </location>
</feature>
<feature type="transmembrane region" description="Helical" evidence="13">
    <location>
        <begin position="237"/>
        <end position="254"/>
    </location>
</feature>
<feature type="transmembrane region" description="Helical" evidence="13">
    <location>
        <begin position="177"/>
        <end position="196"/>
    </location>
</feature>
<comment type="subcellular location">
    <subcellularLocation>
        <location evidence="2">Membrane</location>
        <topology evidence="2">Multi-pass membrane protein</topology>
    </subcellularLocation>
</comment>
<evidence type="ECO:0000256" key="10">
    <source>
        <dbReference type="ARBA" id="ARBA00023049"/>
    </source>
</evidence>
<evidence type="ECO:0000259" key="14">
    <source>
        <dbReference type="Pfam" id="PF02163"/>
    </source>
</evidence>
<dbReference type="GO" id="GO:0006508">
    <property type="term" value="P:proteolysis"/>
    <property type="evidence" value="ECO:0007669"/>
    <property type="project" value="UniProtKB-KW"/>
</dbReference>
<evidence type="ECO:0000256" key="6">
    <source>
        <dbReference type="ARBA" id="ARBA00022723"/>
    </source>
</evidence>
<dbReference type="PANTHER" id="PTHR39188">
    <property type="entry name" value="MEMBRANE-ASSOCIATED ZINC METALLOPROTEASE M50B"/>
    <property type="match status" value="1"/>
</dbReference>
<sequence length="511" mass="55806">MNCGSSAVVDLFGSRPEGGTMSAASRKELPTDAGVVPQNDGEATNSEEELYKQTCAALAEHKAPGRKGGMALLLLATVVLFAAAAAWLIGFNPELEWWFIPLLIGVLLLHEAGHYLGMRLFGYRDLRMFFIPFFGAAVSGKKHAAPAWQQAIVLLLGPLPGMALGVLLWVFRPHGTAALAAYLLVLMNGFNLLPFAPLDGGKLLHVLLFARHPLSGSVFLFLSGIGLTLVAWINGSWVLGGLGLVLLIAAPVYYREWRQRMGVGRELPELPAELSDLGEDHRRALFRCARFLNPSSGDPDECANEMKKLHEQKVTKPAGVPATLGLLALYLVPTAAVMVTFHPSGLGRGIRNLRPVPMVGRIAGAFEMPANESLSIQKRDTTTKEIPREGYKFIGVTFEIDGERTLVAKDYVVLDASGSEYLPVGLSDKYGKCLHRDYAGRVDLQRNLNSPIAWGDGGIEALALSEPEITLLYEVPVRENRLQLRHRSIVHEFEVRGRLGKPDQRLGPTKR</sequence>
<feature type="transmembrane region" description="Helical" evidence="13">
    <location>
        <begin position="71"/>
        <end position="91"/>
    </location>
</feature>
<keyword evidence="9 13" id="KW-1133">Transmembrane helix</keyword>
<evidence type="ECO:0000256" key="9">
    <source>
        <dbReference type="ARBA" id="ARBA00022989"/>
    </source>
</evidence>
<evidence type="ECO:0000256" key="4">
    <source>
        <dbReference type="ARBA" id="ARBA00022670"/>
    </source>
</evidence>
<evidence type="ECO:0000256" key="12">
    <source>
        <dbReference type="SAM" id="MobiDB-lite"/>
    </source>
</evidence>
<keyword evidence="11 13" id="KW-0472">Membrane</keyword>
<keyword evidence="5 13" id="KW-0812">Transmembrane</keyword>
<reference evidence="15" key="1">
    <citation type="journal article" date="2020" name="mSystems">
        <title>Genome- and Community-Level Interaction Insights into Carbon Utilization and Element Cycling Functions of Hydrothermarchaeota in Hydrothermal Sediment.</title>
        <authorList>
            <person name="Zhou Z."/>
            <person name="Liu Y."/>
            <person name="Xu W."/>
            <person name="Pan J."/>
            <person name="Luo Z.H."/>
            <person name="Li M."/>
        </authorList>
    </citation>
    <scope>NUCLEOTIDE SEQUENCE [LARGE SCALE GENOMIC DNA]</scope>
    <source>
        <strain evidence="15">SpSt-339</strain>
    </source>
</reference>
<evidence type="ECO:0000256" key="11">
    <source>
        <dbReference type="ARBA" id="ARBA00023136"/>
    </source>
</evidence>
<evidence type="ECO:0000256" key="3">
    <source>
        <dbReference type="ARBA" id="ARBA00007931"/>
    </source>
</evidence>
<gene>
    <name evidence="15" type="ORF">ENQ76_13930</name>
</gene>
<evidence type="ECO:0000256" key="7">
    <source>
        <dbReference type="ARBA" id="ARBA00022801"/>
    </source>
</evidence>
<keyword evidence="7" id="KW-0378">Hydrolase</keyword>
<dbReference type="Pfam" id="PF02163">
    <property type="entry name" value="Peptidase_M50"/>
    <property type="match status" value="1"/>
</dbReference>
<protein>
    <submittedName>
        <fullName evidence="15">Site-2 protease family protein</fullName>
    </submittedName>
</protein>
<dbReference type="GO" id="GO:0016020">
    <property type="term" value="C:membrane"/>
    <property type="evidence" value="ECO:0007669"/>
    <property type="project" value="UniProtKB-SubCell"/>
</dbReference>
<keyword evidence="6" id="KW-0479">Metal-binding</keyword>
<comment type="caution">
    <text evidence="15">The sequence shown here is derived from an EMBL/GenBank/DDBJ whole genome shotgun (WGS) entry which is preliminary data.</text>
</comment>
<dbReference type="CDD" id="cd06160">
    <property type="entry name" value="S2P-M50_like_2"/>
    <property type="match status" value="1"/>
</dbReference>
<dbReference type="EMBL" id="DSOK01000383">
    <property type="protein sequence ID" value="HEN16556.1"/>
    <property type="molecule type" value="Genomic_DNA"/>
</dbReference>
<feature type="transmembrane region" description="Helical" evidence="13">
    <location>
        <begin position="151"/>
        <end position="171"/>
    </location>
</feature>
<keyword evidence="10" id="KW-0482">Metalloprotease</keyword>
<evidence type="ECO:0000256" key="5">
    <source>
        <dbReference type="ARBA" id="ARBA00022692"/>
    </source>
</evidence>
<comment type="similarity">
    <text evidence="3">Belongs to the peptidase M50B family.</text>
</comment>
<feature type="transmembrane region" description="Helical" evidence="13">
    <location>
        <begin position="208"/>
        <end position="231"/>
    </location>
</feature>
<evidence type="ECO:0000256" key="1">
    <source>
        <dbReference type="ARBA" id="ARBA00001947"/>
    </source>
</evidence>
<evidence type="ECO:0000256" key="13">
    <source>
        <dbReference type="SAM" id="Phobius"/>
    </source>
</evidence>
<feature type="domain" description="Peptidase M50" evidence="14">
    <location>
        <begin position="99"/>
        <end position="171"/>
    </location>
</feature>
<comment type="cofactor">
    <cofactor evidence="1">
        <name>Zn(2+)</name>
        <dbReference type="ChEBI" id="CHEBI:29105"/>
    </cofactor>
</comment>
<keyword evidence="8" id="KW-0862">Zinc</keyword>
<evidence type="ECO:0000256" key="8">
    <source>
        <dbReference type="ARBA" id="ARBA00022833"/>
    </source>
</evidence>
<dbReference type="PANTHER" id="PTHR39188:SF3">
    <property type="entry name" value="STAGE IV SPORULATION PROTEIN FB"/>
    <property type="match status" value="1"/>
</dbReference>
<name>A0A7C2PBU4_9PLAN</name>
<evidence type="ECO:0000313" key="15">
    <source>
        <dbReference type="EMBL" id="HEN16556.1"/>
    </source>
</evidence>
<dbReference type="InterPro" id="IPR008915">
    <property type="entry name" value="Peptidase_M50"/>
</dbReference>
<feature type="region of interest" description="Disordered" evidence="12">
    <location>
        <begin position="18"/>
        <end position="43"/>
    </location>
</feature>
<dbReference type="AlphaFoldDB" id="A0A7C2PBU4"/>
<keyword evidence="4 15" id="KW-0645">Protease</keyword>
<organism evidence="15">
    <name type="scientific">Schlesneria paludicola</name>
    <dbReference type="NCBI Taxonomy" id="360056"/>
    <lineage>
        <taxon>Bacteria</taxon>
        <taxon>Pseudomonadati</taxon>
        <taxon>Planctomycetota</taxon>
        <taxon>Planctomycetia</taxon>
        <taxon>Planctomycetales</taxon>
        <taxon>Planctomycetaceae</taxon>
        <taxon>Schlesneria</taxon>
    </lineage>
</organism>
<proteinExistence type="inferred from homology"/>
<evidence type="ECO:0000256" key="2">
    <source>
        <dbReference type="ARBA" id="ARBA00004141"/>
    </source>
</evidence>
<dbReference type="GO" id="GO:0008237">
    <property type="term" value="F:metallopeptidase activity"/>
    <property type="evidence" value="ECO:0007669"/>
    <property type="project" value="UniProtKB-KW"/>
</dbReference>
<dbReference type="GO" id="GO:0046872">
    <property type="term" value="F:metal ion binding"/>
    <property type="evidence" value="ECO:0007669"/>
    <property type="project" value="UniProtKB-KW"/>
</dbReference>